<feature type="signal peptide" evidence="1">
    <location>
        <begin position="1"/>
        <end position="19"/>
    </location>
</feature>
<proteinExistence type="predicted"/>
<organism evidence="2 3">
    <name type="scientific">Sphingopyxis flava</name>
    <dbReference type="NCBI Taxonomy" id="1507287"/>
    <lineage>
        <taxon>Bacteria</taxon>
        <taxon>Pseudomonadati</taxon>
        <taxon>Pseudomonadota</taxon>
        <taxon>Alphaproteobacteria</taxon>
        <taxon>Sphingomonadales</taxon>
        <taxon>Sphingomonadaceae</taxon>
        <taxon>Sphingopyxis</taxon>
    </lineage>
</organism>
<reference evidence="3" key="1">
    <citation type="submission" date="2017-02" db="EMBL/GenBank/DDBJ databases">
        <authorList>
            <person name="Varghese N."/>
            <person name="Submissions S."/>
        </authorList>
    </citation>
    <scope>NUCLEOTIDE SEQUENCE [LARGE SCALE GENOMIC DNA]</scope>
    <source>
        <strain evidence="3">R11H</strain>
    </source>
</reference>
<sequence length="227" mass="24139">MRYLLAFPAAAMLVCSAAAGSASRSVDAEIAAKLKPGEQVEARIDADFNGDGESDAAWIAAGPDRRTVHVHFVLRKGADLRHVPAGSFALPSDRLGPADLSVNKDVLVIKDLTGGTTALAATYRFRGEAAAARMRLIGLDARLYSRTFAHEGARMSWNLLTGDLITARLELTGSGDDAAYREAGTKRVRRPIAVIDMESTPDAEAELAAMLPSTGQFQQVSSAAKRE</sequence>
<keyword evidence="3" id="KW-1185">Reference proteome</keyword>
<evidence type="ECO:0000313" key="3">
    <source>
        <dbReference type="Proteomes" id="UP000190044"/>
    </source>
</evidence>
<evidence type="ECO:0000313" key="2">
    <source>
        <dbReference type="EMBL" id="SKB26424.1"/>
    </source>
</evidence>
<dbReference type="RefSeq" id="WP_139375607.1">
    <property type="nucleotide sequence ID" value="NZ_FUYP01000001.1"/>
</dbReference>
<keyword evidence="1" id="KW-0732">Signal</keyword>
<dbReference type="OrthoDB" id="7563098at2"/>
<dbReference type="AlphaFoldDB" id="A0A1T4ZUG3"/>
<evidence type="ECO:0000256" key="1">
    <source>
        <dbReference type="SAM" id="SignalP"/>
    </source>
</evidence>
<dbReference type="Proteomes" id="UP000190044">
    <property type="component" value="Unassembled WGS sequence"/>
</dbReference>
<accession>A0A1T4ZUG3</accession>
<feature type="chain" id="PRO_5012029782" evidence="1">
    <location>
        <begin position="20"/>
        <end position="227"/>
    </location>
</feature>
<protein>
    <submittedName>
        <fullName evidence="2">Uncharacterized protein</fullName>
    </submittedName>
</protein>
<gene>
    <name evidence="2" type="ORF">SAMN06295937_1001191</name>
</gene>
<name>A0A1T4ZUG3_9SPHN</name>
<dbReference type="EMBL" id="FUYP01000001">
    <property type="protein sequence ID" value="SKB26424.1"/>
    <property type="molecule type" value="Genomic_DNA"/>
</dbReference>